<keyword evidence="9" id="KW-1185">Reference proteome</keyword>
<protein>
    <recommendedName>
        <fullName evidence="1">cyclic-guanylate-specific phosphodiesterase</fullName>
        <ecNumber evidence="1">3.1.4.52</ecNumber>
    </recommendedName>
</protein>
<dbReference type="SMART" id="SM00448">
    <property type="entry name" value="REC"/>
    <property type="match status" value="1"/>
</dbReference>
<dbReference type="Pfam" id="PF08447">
    <property type="entry name" value="PAS_3"/>
    <property type="match status" value="1"/>
</dbReference>
<dbReference type="STRING" id="702114.A1355_03525"/>
<dbReference type="PROSITE" id="PS50883">
    <property type="entry name" value="EAL"/>
    <property type="match status" value="1"/>
</dbReference>
<dbReference type="InterPro" id="IPR000160">
    <property type="entry name" value="GGDEF_dom"/>
</dbReference>
<evidence type="ECO:0000259" key="5">
    <source>
        <dbReference type="PROSITE" id="PS50113"/>
    </source>
</evidence>
<dbReference type="InterPro" id="IPR001633">
    <property type="entry name" value="EAL_dom"/>
</dbReference>
<dbReference type="GO" id="GO:0071111">
    <property type="term" value="F:cyclic-guanylate-specific phosphodiesterase activity"/>
    <property type="evidence" value="ECO:0007669"/>
    <property type="project" value="UniProtKB-EC"/>
</dbReference>
<dbReference type="SUPFAM" id="SSF141868">
    <property type="entry name" value="EAL domain-like"/>
    <property type="match status" value="1"/>
</dbReference>
<dbReference type="GO" id="GO:0000160">
    <property type="term" value="P:phosphorelay signal transduction system"/>
    <property type="evidence" value="ECO:0007669"/>
    <property type="project" value="InterPro"/>
</dbReference>
<dbReference type="InterPro" id="IPR000014">
    <property type="entry name" value="PAS"/>
</dbReference>
<dbReference type="PANTHER" id="PTHR44757">
    <property type="entry name" value="DIGUANYLATE CYCLASE DGCP"/>
    <property type="match status" value="1"/>
</dbReference>
<name>A0A177NPM7_9GAMM</name>
<dbReference type="RefSeq" id="WP_064027653.1">
    <property type="nucleotide sequence ID" value="NZ_LUUK01000151.1"/>
</dbReference>
<dbReference type="InterPro" id="IPR035919">
    <property type="entry name" value="EAL_sf"/>
</dbReference>
<dbReference type="Pfam" id="PF00990">
    <property type="entry name" value="GGDEF"/>
    <property type="match status" value="1"/>
</dbReference>
<dbReference type="CDD" id="cd01948">
    <property type="entry name" value="EAL"/>
    <property type="match status" value="1"/>
</dbReference>
<sequence length="713" mass="79375">MTSPPSSRSLILVIDDDDMIRLMLTNILDREGFAVIGASDGETGLERLAADQPDLVLLDVMMPGISGFDCLQSIRAQPEKRLLPIVMLTGVDDLESVNRAFQLGATDFVAKPISWATLPHRLRYLLRSSAALAQLAKSEAELRKAQKIAQLGSWEWWVDTDKMIWSREVFNLLGVSPEHFQASCQDLYAAVHPSEVGILRQAIDLCLKNRRQFRLDLPVVHRDGGERIVHIQGELIVDGESATRIQGTLQDITERRHIEERVRFLSYYDPLTGLPNRALFREILAEAMAQCNHQNSRITTLFVCIDRFSRINETLGPRAGDHVLKMFADRLVAEVRDSHGKAGGAFGGESTVSRLGGNEFTILLKHADDDQTGVRVARQILRTLEPAFQIDTIELFLGINIGIAVYPGDGSDEDAYIKNGEFAMHHAREQGQNTYQYFSKSLNAVAFQKLAMENSLRRALDRDELLLFYQAKVDMHRQRVVGGEALIRWRHPDLALVAPSQFIPIAEESGLIVPISNWVLETVCLQIREWQDRGISPAMVISANVSANQLHQPGFVGHVRNALTQAGIAPECLKLELTESMLLDHVDEALVTLRELRALGVKTSIDDFGTGYSSLSYLKKLPISELKIDRCFVRDLPDNEDDVAITTAILALARALSLDVIAEGVENQAQAEFLMAGGCHIAQGFLYHKPAPADEFFDFVAHFNQATLSNSGR</sequence>
<dbReference type="SMART" id="SM00267">
    <property type="entry name" value="GGDEF"/>
    <property type="match status" value="1"/>
</dbReference>
<feature type="modified residue" description="4-aspartylphosphate" evidence="3">
    <location>
        <position position="59"/>
    </location>
</feature>
<dbReference type="Pfam" id="PF00072">
    <property type="entry name" value="Response_reg"/>
    <property type="match status" value="1"/>
</dbReference>
<dbReference type="NCBIfam" id="TIGR00254">
    <property type="entry name" value="GGDEF"/>
    <property type="match status" value="1"/>
</dbReference>
<dbReference type="SUPFAM" id="SSF55785">
    <property type="entry name" value="PYP-like sensor domain (PAS domain)"/>
    <property type="match status" value="1"/>
</dbReference>
<comment type="caution">
    <text evidence="8">The sequence shown here is derived from an EMBL/GenBank/DDBJ whole genome shotgun (WGS) entry which is preliminary data.</text>
</comment>
<feature type="domain" description="Response regulatory" evidence="4">
    <location>
        <begin position="10"/>
        <end position="126"/>
    </location>
</feature>
<dbReference type="Gene3D" id="3.30.450.20">
    <property type="entry name" value="PAS domain"/>
    <property type="match status" value="1"/>
</dbReference>
<dbReference type="InterPro" id="IPR052155">
    <property type="entry name" value="Biofilm_reg_signaling"/>
</dbReference>
<dbReference type="PROSITE" id="PS50113">
    <property type="entry name" value="PAC"/>
    <property type="match status" value="1"/>
</dbReference>
<dbReference type="SUPFAM" id="SSF52172">
    <property type="entry name" value="CheY-like"/>
    <property type="match status" value="1"/>
</dbReference>
<dbReference type="SMART" id="SM00052">
    <property type="entry name" value="EAL"/>
    <property type="match status" value="1"/>
</dbReference>
<dbReference type="InterPro" id="IPR029787">
    <property type="entry name" value="Nucleotide_cyclase"/>
</dbReference>
<evidence type="ECO:0000256" key="1">
    <source>
        <dbReference type="ARBA" id="ARBA00012282"/>
    </source>
</evidence>
<evidence type="ECO:0000256" key="2">
    <source>
        <dbReference type="ARBA" id="ARBA00022636"/>
    </source>
</evidence>
<dbReference type="PROSITE" id="PS50887">
    <property type="entry name" value="GGDEF"/>
    <property type="match status" value="1"/>
</dbReference>
<gene>
    <name evidence="8" type="ORF">A1355_03525</name>
</gene>
<organism evidence="8 9">
    <name type="scientific">Methylomonas koyamae</name>
    <dbReference type="NCBI Taxonomy" id="702114"/>
    <lineage>
        <taxon>Bacteria</taxon>
        <taxon>Pseudomonadati</taxon>
        <taxon>Pseudomonadota</taxon>
        <taxon>Gammaproteobacteria</taxon>
        <taxon>Methylococcales</taxon>
        <taxon>Methylococcaceae</taxon>
        <taxon>Methylomonas</taxon>
    </lineage>
</organism>
<evidence type="ECO:0000259" key="7">
    <source>
        <dbReference type="PROSITE" id="PS50887"/>
    </source>
</evidence>
<accession>A0A177NPM7</accession>
<feature type="domain" description="EAL" evidence="6">
    <location>
        <begin position="449"/>
        <end position="704"/>
    </location>
</feature>
<dbReference type="PROSITE" id="PS50110">
    <property type="entry name" value="RESPONSE_REGULATORY"/>
    <property type="match status" value="1"/>
</dbReference>
<dbReference type="Pfam" id="PF00563">
    <property type="entry name" value="EAL"/>
    <property type="match status" value="1"/>
</dbReference>
<reference evidence="9" key="1">
    <citation type="submission" date="2016-03" db="EMBL/GenBank/DDBJ databases">
        <authorList>
            <person name="Heylen K."/>
            <person name="De Vos P."/>
            <person name="Vekeman B."/>
        </authorList>
    </citation>
    <scope>NUCLEOTIDE SEQUENCE [LARGE SCALE GENOMIC DNA]</scope>
    <source>
        <strain evidence="9">R-45383</strain>
    </source>
</reference>
<dbReference type="Proteomes" id="UP000077628">
    <property type="component" value="Unassembled WGS sequence"/>
</dbReference>
<dbReference type="OrthoDB" id="9804951at2"/>
<dbReference type="EMBL" id="LUUK01000151">
    <property type="protein sequence ID" value="OAI20026.1"/>
    <property type="molecule type" value="Genomic_DNA"/>
</dbReference>
<dbReference type="CDD" id="cd00130">
    <property type="entry name" value="PAS"/>
    <property type="match status" value="1"/>
</dbReference>
<feature type="domain" description="GGDEF" evidence="7">
    <location>
        <begin position="296"/>
        <end position="440"/>
    </location>
</feature>
<evidence type="ECO:0000313" key="9">
    <source>
        <dbReference type="Proteomes" id="UP000077628"/>
    </source>
</evidence>
<dbReference type="InterPro" id="IPR011006">
    <property type="entry name" value="CheY-like_superfamily"/>
</dbReference>
<keyword evidence="3" id="KW-0597">Phosphoprotein</keyword>
<evidence type="ECO:0000313" key="8">
    <source>
        <dbReference type="EMBL" id="OAI20026.1"/>
    </source>
</evidence>
<evidence type="ECO:0000256" key="3">
    <source>
        <dbReference type="PROSITE-ProRule" id="PRU00169"/>
    </source>
</evidence>
<dbReference type="CDD" id="cd01949">
    <property type="entry name" value="GGDEF"/>
    <property type="match status" value="1"/>
</dbReference>
<dbReference type="Gene3D" id="3.20.20.450">
    <property type="entry name" value="EAL domain"/>
    <property type="match status" value="1"/>
</dbReference>
<keyword evidence="2" id="KW-0973">c-di-GMP</keyword>
<dbReference type="Gene3D" id="3.30.70.270">
    <property type="match status" value="1"/>
</dbReference>
<dbReference type="InterPro" id="IPR001789">
    <property type="entry name" value="Sig_transdc_resp-reg_receiver"/>
</dbReference>
<dbReference type="InterPro" id="IPR000700">
    <property type="entry name" value="PAS-assoc_C"/>
</dbReference>
<dbReference type="InterPro" id="IPR035965">
    <property type="entry name" value="PAS-like_dom_sf"/>
</dbReference>
<evidence type="ECO:0000259" key="6">
    <source>
        <dbReference type="PROSITE" id="PS50883"/>
    </source>
</evidence>
<dbReference type="FunFam" id="3.20.20.450:FF:000001">
    <property type="entry name" value="Cyclic di-GMP phosphodiesterase yahA"/>
    <property type="match status" value="1"/>
</dbReference>
<dbReference type="EC" id="3.1.4.52" evidence="1"/>
<evidence type="ECO:0000259" key="4">
    <source>
        <dbReference type="PROSITE" id="PS50110"/>
    </source>
</evidence>
<feature type="domain" description="PAC" evidence="5">
    <location>
        <begin position="213"/>
        <end position="264"/>
    </location>
</feature>
<proteinExistence type="predicted"/>
<dbReference type="PANTHER" id="PTHR44757:SF2">
    <property type="entry name" value="BIOFILM ARCHITECTURE MAINTENANCE PROTEIN MBAA"/>
    <property type="match status" value="1"/>
</dbReference>
<dbReference type="Gene3D" id="2.10.70.100">
    <property type="match status" value="1"/>
</dbReference>
<dbReference type="Gene3D" id="3.40.50.2300">
    <property type="match status" value="1"/>
</dbReference>
<dbReference type="InterPro" id="IPR013655">
    <property type="entry name" value="PAS_fold_3"/>
</dbReference>
<dbReference type="InterPro" id="IPR043128">
    <property type="entry name" value="Rev_trsase/Diguanyl_cyclase"/>
</dbReference>
<dbReference type="SUPFAM" id="SSF55073">
    <property type="entry name" value="Nucleotide cyclase"/>
    <property type="match status" value="1"/>
</dbReference>
<dbReference type="AlphaFoldDB" id="A0A177NPM7"/>